<feature type="chain" id="PRO_5034354269" evidence="2">
    <location>
        <begin position="21"/>
        <end position="81"/>
    </location>
</feature>
<feature type="region of interest" description="Disordered" evidence="1">
    <location>
        <begin position="19"/>
        <end position="81"/>
    </location>
</feature>
<dbReference type="RefSeq" id="WP_021696209.1">
    <property type="nucleotide sequence ID" value="NZ_BATC01000004.1"/>
</dbReference>
<reference evidence="4" key="1">
    <citation type="journal article" date="2013" name="Genome Announc.">
        <title>Draft Genome Sequence of the Dimorphic Prosthecate Bacterium Brevundimonas abyssalis TAR-001T.</title>
        <authorList>
            <person name="Tsubouchi T."/>
            <person name="Nishi S."/>
            <person name="Usui K."/>
            <person name="Shimane Y."/>
            <person name="Takaki Y."/>
            <person name="Maruyama T."/>
            <person name="Hatada Y."/>
        </authorList>
    </citation>
    <scope>NUCLEOTIDE SEQUENCE [LARGE SCALE GENOMIC DNA]</scope>
    <source>
        <strain evidence="4">TAR-001</strain>
    </source>
</reference>
<evidence type="ECO:0000256" key="1">
    <source>
        <dbReference type="SAM" id="MobiDB-lite"/>
    </source>
</evidence>
<protein>
    <submittedName>
        <fullName evidence="3">Uncharacterized protein</fullName>
    </submittedName>
</protein>
<sequence length="81" mass="8484">MKRILLASVAVLAISCPSWAQEPQPAPTPQPVPADQSDADSPEQQEQEPRPLEQELAQQEAVGSGPTEPPPGAGETDEAGM</sequence>
<dbReference type="Proteomes" id="UP000016569">
    <property type="component" value="Unassembled WGS sequence"/>
</dbReference>
<gene>
    <name evidence="3" type="ORF">MBEBAB_0363</name>
</gene>
<feature type="signal peptide" evidence="2">
    <location>
        <begin position="1"/>
        <end position="20"/>
    </location>
</feature>
<feature type="compositionally biased region" description="Acidic residues" evidence="1">
    <location>
        <begin position="37"/>
        <end position="46"/>
    </location>
</feature>
<keyword evidence="4" id="KW-1185">Reference proteome</keyword>
<keyword evidence="2" id="KW-0732">Signal</keyword>
<comment type="caution">
    <text evidence="3">The sequence shown here is derived from an EMBL/GenBank/DDBJ whole genome shotgun (WGS) entry which is preliminary data.</text>
</comment>
<dbReference type="PROSITE" id="PS51257">
    <property type="entry name" value="PROKAR_LIPOPROTEIN"/>
    <property type="match status" value="1"/>
</dbReference>
<evidence type="ECO:0000313" key="4">
    <source>
        <dbReference type="Proteomes" id="UP000016569"/>
    </source>
</evidence>
<dbReference type="AlphaFoldDB" id="A0A8E0KHF3"/>
<evidence type="ECO:0000256" key="2">
    <source>
        <dbReference type="SAM" id="SignalP"/>
    </source>
</evidence>
<accession>A0A8E0KHF3</accession>
<dbReference type="EMBL" id="BATC01000004">
    <property type="protein sequence ID" value="GAD58113.1"/>
    <property type="molecule type" value="Genomic_DNA"/>
</dbReference>
<proteinExistence type="predicted"/>
<evidence type="ECO:0000313" key="3">
    <source>
        <dbReference type="EMBL" id="GAD58113.1"/>
    </source>
</evidence>
<name>A0A8E0KHF3_9CAUL</name>
<organism evidence="3 4">
    <name type="scientific">Brevundimonas abyssalis TAR-001</name>
    <dbReference type="NCBI Taxonomy" id="1391729"/>
    <lineage>
        <taxon>Bacteria</taxon>
        <taxon>Pseudomonadati</taxon>
        <taxon>Pseudomonadota</taxon>
        <taxon>Alphaproteobacteria</taxon>
        <taxon>Caulobacterales</taxon>
        <taxon>Caulobacteraceae</taxon>
        <taxon>Brevundimonas</taxon>
    </lineage>
</organism>